<dbReference type="InterPro" id="IPR001969">
    <property type="entry name" value="Aspartic_peptidase_AS"/>
</dbReference>
<protein>
    <submittedName>
        <fullName evidence="1">Uncharacterized protein</fullName>
    </submittedName>
</protein>
<dbReference type="GO" id="GO:0006508">
    <property type="term" value="P:proteolysis"/>
    <property type="evidence" value="ECO:0007669"/>
    <property type="project" value="InterPro"/>
</dbReference>
<reference evidence="1 2" key="1">
    <citation type="submission" date="2013-11" db="EMBL/GenBank/DDBJ databases">
        <title>The Genome Sequence of Phytophthora parasitica CJ01A1.</title>
        <authorList>
            <consortium name="The Broad Institute Genomics Platform"/>
            <person name="Russ C."/>
            <person name="Tyler B."/>
            <person name="Panabieres F."/>
            <person name="Shan W."/>
            <person name="Tripathy S."/>
            <person name="Grunwald N."/>
            <person name="Machado M."/>
            <person name="Johnson C.S."/>
            <person name="Walker B."/>
            <person name="Young S.K."/>
            <person name="Zeng Q."/>
            <person name="Gargeya S."/>
            <person name="Fitzgerald M."/>
            <person name="Haas B."/>
            <person name="Abouelleil A."/>
            <person name="Allen A.W."/>
            <person name="Alvarado L."/>
            <person name="Arachchi H.M."/>
            <person name="Berlin A.M."/>
            <person name="Chapman S.B."/>
            <person name="Gainer-Dewar J."/>
            <person name="Goldberg J."/>
            <person name="Griggs A."/>
            <person name="Gujja S."/>
            <person name="Hansen M."/>
            <person name="Howarth C."/>
            <person name="Imamovic A."/>
            <person name="Ireland A."/>
            <person name="Larimer J."/>
            <person name="McCowan C."/>
            <person name="Murphy C."/>
            <person name="Pearson M."/>
            <person name="Poon T.W."/>
            <person name="Priest M."/>
            <person name="Roberts A."/>
            <person name="Saif S."/>
            <person name="Shea T."/>
            <person name="Sisk P."/>
            <person name="Sykes S."/>
            <person name="Wortman J."/>
            <person name="Nusbaum C."/>
            <person name="Birren B."/>
        </authorList>
    </citation>
    <scope>NUCLEOTIDE SEQUENCE [LARGE SCALE GENOMIC DNA]</scope>
    <source>
        <strain evidence="1 2">CJ01A1</strain>
    </source>
</reference>
<proteinExistence type="predicted"/>
<dbReference type="PROSITE" id="PS00141">
    <property type="entry name" value="ASP_PROTEASE"/>
    <property type="match status" value="1"/>
</dbReference>
<comment type="caution">
    <text evidence="1">The sequence shown here is derived from an EMBL/GenBank/DDBJ whole genome shotgun (WGS) entry which is preliminary data.</text>
</comment>
<name>W2W552_PHYNI</name>
<dbReference type="Proteomes" id="UP000018958">
    <property type="component" value="Unassembled WGS sequence"/>
</dbReference>
<organism evidence="1 2">
    <name type="scientific">Phytophthora nicotianae CJ01A1</name>
    <dbReference type="NCBI Taxonomy" id="1317063"/>
    <lineage>
        <taxon>Eukaryota</taxon>
        <taxon>Sar</taxon>
        <taxon>Stramenopiles</taxon>
        <taxon>Oomycota</taxon>
        <taxon>Peronosporomycetes</taxon>
        <taxon>Peronosporales</taxon>
        <taxon>Peronosporaceae</taxon>
        <taxon>Phytophthora</taxon>
    </lineage>
</organism>
<evidence type="ECO:0000313" key="2">
    <source>
        <dbReference type="Proteomes" id="UP000018958"/>
    </source>
</evidence>
<feature type="non-terminal residue" evidence="1">
    <location>
        <position position="338"/>
    </location>
</feature>
<accession>W2W552</accession>
<dbReference type="AlphaFoldDB" id="W2W552"/>
<evidence type="ECO:0000313" key="1">
    <source>
        <dbReference type="EMBL" id="ETP04714.1"/>
    </source>
</evidence>
<dbReference type="GO" id="GO:0004190">
    <property type="term" value="F:aspartic-type endopeptidase activity"/>
    <property type="evidence" value="ECO:0007669"/>
    <property type="project" value="InterPro"/>
</dbReference>
<gene>
    <name evidence="1" type="ORF">F441_18568</name>
</gene>
<sequence length="338" mass="37154">MTHVLSSEGMGVTLEHENFPHLTRIEWEALHRLAVTSVESVVLFAADFSDSGAAQGFMERELGSAQRRVSTPSRFMKNDVINIETSTYSGVGNDRLPLNRWFREIDIAIKSRLLESESAKGNFLLSRLSGKAKEWALGKKVTSPETFPTLKALQEAGVRAAPGRVENAHGVLSPETRENAVSCIITNPIDDASQVHVFVFGMREGMTRYCLTRAEPKTLEEAFAIALREDYTVSSSYGKALSEEARVSVPEPMKIDVIEASSRGGGPLYRNNRGGRGQSPLICFRCRNLHFEGARRPLRALLDSGATNIFLRASCLPLLPSSVAVRKCSTDVVVKLAM</sequence>
<dbReference type="EMBL" id="ANIX01003717">
    <property type="protein sequence ID" value="ETP04714.1"/>
    <property type="molecule type" value="Genomic_DNA"/>
</dbReference>